<evidence type="ECO:0000313" key="4">
    <source>
        <dbReference type="Proteomes" id="UP000321947"/>
    </source>
</evidence>
<gene>
    <name evidence="2" type="ORF">E5676_scaffold184G001300</name>
    <name evidence="1" type="ORF">E6C27_scaffold108G002190</name>
</gene>
<accession>A0A5D3DMM3</accession>
<organism evidence="2 4">
    <name type="scientific">Cucumis melo var. makuwa</name>
    <name type="common">Oriental melon</name>
    <dbReference type="NCBI Taxonomy" id="1194695"/>
    <lineage>
        <taxon>Eukaryota</taxon>
        <taxon>Viridiplantae</taxon>
        <taxon>Streptophyta</taxon>
        <taxon>Embryophyta</taxon>
        <taxon>Tracheophyta</taxon>
        <taxon>Spermatophyta</taxon>
        <taxon>Magnoliopsida</taxon>
        <taxon>eudicotyledons</taxon>
        <taxon>Gunneridae</taxon>
        <taxon>Pentapetalae</taxon>
        <taxon>rosids</taxon>
        <taxon>fabids</taxon>
        <taxon>Cucurbitales</taxon>
        <taxon>Cucurbitaceae</taxon>
        <taxon>Benincaseae</taxon>
        <taxon>Cucumis</taxon>
    </lineage>
</organism>
<dbReference type="Proteomes" id="UP000321947">
    <property type="component" value="Unassembled WGS sequence"/>
</dbReference>
<proteinExistence type="predicted"/>
<dbReference type="AlphaFoldDB" id="A0A5D3DMM3"/>
<comment type="caution">
    <text evidence="2">The sequence shown here is derived from an EMBL/GenBank/DDBJ whole genome shotgun (WGS) entry which is preliminary data.</text>
</comment>
<dbReference type="Proteomes" id="UP000321393">
    <property type="component" value="Unassembled WGS sequence"/>
</dbReference>
<dbReference type="OrthoDB" id="111931at2759"/>
<evidence type="ECO:0000313" key="2">
    <source>
        <dbReference type="EMBL" id="TYK24861.1"/>
    </source>
</evidence>
<evidence type="ECO:0000313" key="3">
    <source>
        <dbReference type="Proteomes" id="UP000321393"/>
    </source>
</evidence>
<name>A0A5D3DMM3_CUCMM</name>
<sequence length="173" mass="19816">MSRQLKLHERKYPTYDLKLPTIVPIEDLEKELNLGQRQWMELIKDYDCTILYHLGKANVAADALSRKSSSKENKGKLALLWELRDCKTILNARLIGNLIARFQDKTTLEDEIFKSQPEDPVLRKLTEEVRCESAKGMLDYCVLCLVQNGNGNISPSTSCLDYPEHLMALIEFG</sequence>
<reference evidence="3 4" key="1">
    <citation type="submission" date="2019-08" db="EMBL/GenBank/DDBJ databases">
        <title>Draft genome sequences of two oriental melons (Cucumis melo L. var makuwa).</title>
        <authorList>
            <person name="Kwon S.-Y."/>
        </authorList>
    </citation>
    <scope>NUCLEOTIDE SEQUENCE [LARGE SCALE GENOMIC DNA]</scope>
    <source>
        <strain evidence="4">cv. Chang Bougi</strain>
        <strain evidence="3">cv. SW 3</strain>
        <tissue evidence="2">Leaf</tissue>
    </source>
</reference>
<evidence type="ECO:0000313" key="1">
    <source>
        <dbReference type="EMBL" id="KAA0059914.1"/>
    </source>
</evidence>
<protein>
    <submittedName>
        <fullName evidence="2">CCHC-type integrase</fullName>
    </submittedName>
</protein>
<dbReference type="EMBL" id="SSTD01003836">
    <property type="protein sequence ID" value="TYK24861.1"/>
    <property type="molecule type" value="Genomic_DNA"/>
</dbReference>
<dbReference type="EMBL" id="SSTE01005892">
    <property type="protein sequence ID" value="KAA0059914.1"/>
    <property type="molecule type" value="Genomic_DNA"/>
</dbReference>